<dbReference type="EMBL" id="KE145371">
    <property type="protein sequence ID" value="EPE25283.1"/>
    <property type="molecule type" value="Genomic_DNA"/>
</dbReference>
<gene>
    <name evidence="2" type="ORF">GLAREA_01195</name>
</gene>
<reference evidence="2 3" key="1">
    <citation type="journal article" date="2013" name="BMC Genomics">
        <title>Genomics-driven discovery of the pneumocandin biosynthetic gene cluster in the fungus Glarea lozoyensis.</title>
        <authorList>
            <person name="Chen L."/>
            <person name="Yue Q."/>
            <person name="Zhang X."/>
            <person name="Xiang M."/>
            <person name="Wang C."/>
            <person name="Li S."/>
            <person name="Che Y."/>
            <person name="Ortiz-Lopez F.J."/>
            <person name="Bills G.F."/>
            <person name="Liu X."/>
            <person name="An Z."/>
        </authorList>
    </citation>
    <scope>NUCLEOTIDE SEQUENCE [LARGE SCALE GENOMIC DNA]</scope>
    <source>
        <strain evidence="3">ATCC 20868 / MF5171</strain>
    </source>
</reference>
<evidence type="ECO:0000313" key="3">
    <source>
        <dbReference type="Proteomes" id="UP000016922"/>
    </source>
</evidence>
<dbReference type="HOGENOM" id="CLU_1190017_0_0_1"/>
<organism evidence="2 3">
    <name type="scientific">Glarea lozoyensis (strain ATCC 20868 / MF5171)</name>
    <dbReference type="NCBI Taxonomy" id="1116229"/>
    <lineage>
        <taxon>Eukaryota</taxon>
        <taxon>Fungi</taxon>
        <taxon>Dikarya</taxon>
        <taxon>Ascomycota</taxon>
        <taxon>Pezizomycotina</taxon>
        <taxon>Leotiomycetes</taxon>
        <taxon>Helotiales</taxon>
        <taxon>Helotiaceae</taxon>
        <taxon>Glarea</taxon>
    </lineage>
</organism>
<feature type="region of interest" description="Disordered" evidence="1">
    <location>
        <begin position="1"/>
        <end position="24"/>
    </location>
</feature>
<dbReference type="OrthoDB" id="6105938at2759"/>
<dbReference type="PANTHER" id="PTHR38846">
    <property type="entry name" value="C3H1-TYPE DOMAIN-CONTAINING PROTEIN"/>
    <property type="match status" value="1"/>
</dbReference>
<keyword evidence="3" id="KW-1185">Reference proteome</keyword>
<dbReference type="KEGG" id="glz:GLAREA_01195"/>
<evidence type="ECO:0000313" key="2">
    <source>
        <dbReference type="EMBL" id="EPE25283.1"/>
    </source>
</evidence>
<accession>S3DF84</accession>
<dbReference type="GeneID" id="19460253"/>
<dbReference type="RefSeq" id="XP_008086602.1">
    <property type="nucleotide sequence ID" value="XM_008088411.1"/>
</dbReference>
<dbReference type="PANTHER" id="PTHR38846:SF1">
    <property type="entry name" value="C3H1-TYPE DOMAIN-CONTAINING PROTEIN"/>
    <property type="match status" value="1"/>
</dbReference>
<proteinExistence type="predicted"/>
<name>S3DF84_GLAL2</name>
<evidence type="ECO:0000256" key="1">
    <source>
        <dbReference type="SAM" id="MobiDB-lite"/>
    </source>
</evidence>
<sequence length="233" mass="26235">MTKKSKSKRPEAQNGPAINPPKMMSVLSNRTQRLYTLEEALKVLSLNTKPDIKTETSVNTKPDVKLESLDSTPIFTPSISTKSAVKPESDVTSEFNDYFGDVSKLENWQNLCYDLDVEDIDLGSLKKCRKALGKLNVNIVDVVEAQRNRKDSSICGGAKLESEAGKRDGWSDVASNASWEDLESVSTIRPVLKVRKFATRAQLIRYTRKEKKYFPRCEAKEKGPVRCLSKRMK</sequence>
<dbReference type="Proteomes" id="UP000016922">
    <property type="component" value="Unassembled WGS sequence"/>
</dbReference>
<dbReference type="AlphaFoldDB" id="S3DF84"/>
<protein>
    <submittedName>
        <fullName evidence="2">Uncharacterized protein</fullName>
    </submittedName>
</protein>